<dbReference type="GO" id="GO:0016747">
    <property type="term" value="F:acyltransferase activity, transferring groups other than amino-acyl groups"/>
    <property type="evidence" value="ECO:0007669"/>
    <property type="project" value="InterPro"/>
</dbReference>
<dbReference type="InterPro" id="IPR000182">
    <property type="entry name" value="GNAT_dom"/>
</dbReference>
<dbReference type="Proteomes" id="UP000017746">
    <property type="component" value="Chromosome"/>
</dbReference>
<dbReference type="CDD" id="cd04301">
    <property type="entry name" value="NAT_SF"/>
    <property type="match status" value="1"/>
</dbReference>
<dbReference type="AlphaFoldDB" id="U5W0V7"/>
<evidence type="ECO:0000313" key="2">
    <source>
        <dbReference type="EMBL" id="AGZ42774.1"/>
    </source>
</evidence>
<name>U5W0V7_9ACTN</name>
<protein>
    <recommendedName>
        <fullName evidence="1">N-acetyltransferase domain-containing protein</fullName>
    </recommendedName>
</protein>
<dbReference type="PROSITE" id="PS51186">
    <property type="entry name" value="GNAT"/>
    <property type="match status" value="1"/>
</dbReference>
<dbReference type="Pfam" id="PF00583">
    <property type="entry name" value="Acetyltransf_1"/>
    <property type="match status" value="1"/>
</dbReference>
<dbReference type="HOGENOM" id="CLU_079365_0_0_11"/>
<proteinExistence type="predicted"/>
<organism evidence="2 3">
    <name type="scientific">Actinoplanes friuliensis DSM 7358</name>
    <dbReference type="NCBI Taxonomy" id="1246995"/>
    <lineage>
        <taxon>Bacteria</taxon>
        <taxon>Bacillati</taxon>
        <taxon>Actinomycetota</taxon>
        <taxon>Actinomycetes</taxon>
        <taxon>Micromonosporales</taxon>
        <taxon>Micromonosporaceae</taxon>
        <taxon>Actinoplanes</taxon>
    </lineage>
</organism>
<gene>
    <name evidence="2" type="ORF">AFR_22520</name>
</gene>
<dbReference type="SUPFAM" id="SSF55729">
    <property type="entry name" value="Acyl-CoA N-acyltransferases (Nat)"/>
    <property type="match status" value="1"/>
</dbReference>
<dbReference type="PATRIC" id="fig|1246995.3.peg.4565"/>
<dbReference type="EMBL" id="CP006272">
    <property type="protein sequence ID" value="AGZ42774.1"/>
    <property type="molecule type" value="Genomic_DNA"/>
</dbReference>
<feature type="domain" description="N-acetyltransferase" evidence="1">
    <location>
        <begin position="122"/>
        <end position="261"/>
    </location>
</feature>
<dbReference type="Gene3D" id="3.40.630.30">
    <property type="match status" value="1"/>
</dbReference>
<dbReference type="RefSeq" id="WP_023363182.1">
    <property type="nucleotide sequence ID" value="NC_022657.1"/>
</dbReference>
<dbReference type="KEGG" id="afs:AFR_22520"/>
<accession>U5W0V7</accession>
<keyword evidence="3" id="KW-1185">Reference proteome</keyword>
<dbReference type="InterPro" id="IPR016181">
    <property type="entry name" value="Acyl_CoA_acyltransferase"/>
</dbReference>
<reference evidence="2 3" key="1">
    <citation type="journal article" date="2014" name="J. Biotechnol.">
        <title>Complete genome sequence of the actinobacterium Actinoplanes friuliensis HAG 010964, producer of the lipopeptide antibiotic friulimycin.</title>
        <authorList>
            <person name="Ruckert C."/>
            <person name="Szczepanowski R."/>
            <person name="Albersmeier A."/>
            <person name="Goesmann A."/>
            <person name="Fischer N."/>
            <person name="Steinkamper A."/>
            <person name="Puhler A."/>
            <person name="Biener R."/>
            <person name="Schwartz D."/>
            <person name="Kalinowski J."/>
        </authorList>
    </citation>
    <scope>NUCLEOTIDE SEQUENCE [LARGE SCALE GENOMIC DNA]</scope>
    <source>
        <strain evidence="2 3">DSM 7358</strain>
    </source>
</reference>
<dbReference type="STRING" id="1246995.AFR_22520"/>
<evidence type="ECO:0000259" key="1">
    <source>
        <dbReference type="PROSITE" id="PS51186"/>
    </source>
</evidence>
<sequence length="261" mass="29069">MGSVLLRAYDNEVRPVPPAAREGLVQETDGPVLRTLSARGGRISYVDLGGLTGDELDAFIRRQRDHFVRLDRPVDWITYTHDEPQDLPGRLEAAGFVLCETGTMLAGRCDRLASPVRLSGGLTIREIGTREDFERVAALQGAVWGIDASWLVPQLTGQHTGEPDRWTFLVAESGGEFVSAGWTRYYTDRFAMLYGGATLPGFQGRGIYRALVARRAQYALDRGREFVVVDASESSRPILQRLGLQPFATRVTYRWTPPRVE</sequence>
<evidence type="ECO:0000313" key="3">
    <source>
        <dbReference type="Proteomes" id="UP000017746"/>
    </source>
</evidence>
<dbReference type="eggNOG" id="COG0456">
    <property type="taxonomic scope" value="Bacteria"/>
</dbReference>